<sequence>MKQEKVAPPPVLAASKCRRLSIPDQIYKGIRGSSFNSPGSAAPLVISPRLARLLQ</sequence>
<dbReference type="AlphaFoldDB" id="A0A178WC76"/>
<proteinExistence type="predicted"/>
<organism evidence="1 2">
    <name type="scientific">Arabidopsis thaliana</name>
    <name type="common">Mouse-ear cress</name>
    <dbReference type="NCBI Taxonomy" id="3702"/>
    <lineage>
        <taxon>Eukaryota</taxon>
        <taxon>Viridiplantae</taxon>
        <taxon>Streptophyta</taxon>
        <taxon>Embryophyta</taxon>
        <taxon>Tracheophyta</taxon>
        <taxon>Spermatophyta</taxon>
        <taxon>Magnoliopsida</taxon>
        <taxon>eudicotyledons</taxon>
        <taxon>Gunneridae</taxon>
        <taxon>Pentapetalae</taxon>
        <taxon>rosids</taxon>
        <taxon>malvids</taxon>
        <taxon>Brassicales</taxon>
        <taxon>Brassicaceae</taxon>
        <taxon>Camelineae</taxon>
        <taxon>Arabidopsis</taxon>
    </lineage>
</organism>
<evidence type="ECO:0000313" key="2">
    <source>
        <dbReference type="Proteomes" id="UP000078284"/>
    </source>
</evidence>
<name>A0A178WC76_ARATH</name>
<comment type="caution">
    <text evidence="1">The sequence shown here is derived from an EMBL/GenBank/DDBJ whole genome shotgun (WGS) entry which is preliminary data.</text>
</comment>
<evidence type="ECO:0000313" key="1">
    <source>
        <dbReference type="EMBL" id="OAP15796.1"/>
    </source>
</evidence>
<dbReference type="Proteomes" id="UP000078284">
    <property type="component" value="Chromosome 1"/>
</dbReference>
<accession>A0A178WC76</accession>
<reference evidence="2" key="1">
    <citation type="journal article" date="2016" name="Proc. Natl. Acad. Sci. U.S.A.">
        <title>Chromosome-level assembly of Arabidopsis thaliana Ler reveals the extent of translocation and inversion polymorphisms.</title>
        <authorList>
            <person name="Zapata L."/>
            <person name="Ding J."/>
            <person name="Willing E.M."/>
            <person name="Hartwig B."/>
            <person name="Bezdan D."/>
            <person name="Jiao W.B."/>
            <person name="Patel V."/>
            <person name="Velikkakam James G."/>
            <person name="Koornneef M."/>
            <person name="Ossowski S."/>
            <person name="Schneeberger K."/>
        </authorList>
    </citation>
    <scope>NUCLEOTIDE SEQUENCE [LARGE SCALE GENOMIC DNA]</scope>
    <source>
        <strain evidence="2">cv. Landsberg erecta</strain>
    </source>
</reference>
<dbReference type="EMBL" id="LUHQ01000001">
    <property type="protein sequence ID" value="OAP15796.1"/>
    <property type="molecule type" value="Genomic_DNA"/>
</dbReference>
<protein>
    <submittedName>
        <fullName evidence="1">Uncharacterized protein</fullName>
    </submittedName>
</protein>
<gene>
    <name evidence="1" type="ordered locus">AXX17_At1g51430</name>
</gene>